<name>A0A8H4R193_9AGAR</name>
<evidence type="ECO:0000313" key="3">
    <source>
        <dbReference type="Proteomes" id="UP000521872"/>
    </source>
</evidence>
<gene>
    <name evidence="2" type="ORF">D9613_000540</name>
</gene>
<dbReference type="Proteomes" id="UP000521872">
    <property type="component" value="Unassembled WGS sequence"/>
</dbReference>
<dbReference type="EMBL" id="JAACJL010000015">
    <property type="protein sequence ID" value="KAF4621332.1"/>
    <property type="molecule type" value="Genomic_DNA"/>
</dbReference>
<keyword evidence="3" id="KW-1185">Reference proteome</keyword>
<sequence length="532" mass="56884">MNVLKNPSFFRPASRPTSPGPAAILPRPESSQGLERQSRPATKLSLSNFIRQTPSQSPAPPPNHATLIQDGSYLEMLSLKLSEAVSKALAQPAGGTSVLNDQTGGRRPIPQGRGLALGSLIAGELHAVQDNAHLYRAVLRSLQRPLTVLLTNLSGQLLPALSSPSFHAVPTINNQMSFPNGVQQYALSVAKFCEELLQVFDELGLGIDADVRGDGLKAIRDGIVSVVNRVVNPFVASIRAELLPLIEALESPNNSIAKVQPGAKSSIVYHPSVVSLQALMPVYARALAGSTTSIISQATLASLLISILWKAMVALSHRVDFKPSPLLSAEMSAKKRRGSPSTSTTPPMTPPPGRFMIKLPPSRPPSPPSVVTYVSAAADCKALYELLVTLPRPNSEHDSTRLAREAVDEAYEGLKALPALLDAVQNDRGRSEVSPGHLIQLTADIPSLIALPIILRALGGPGTSSVATILGISDEEYRKACLSGFSRAEECSIAVAQRVLEVLQMNPESNKIVIRWLELELADIEESMTENM</sequence>
<dbReference type="AlphaFoldDB" id="A0A8H4R193"/>
<evidence type="ECO:0000256" key="1">
    <source>
        <dbReference type="SAM" id="MobiDB-lite"/>
    </source>
</evidence>
<accession>A0A8H4R193</accession>
<protein>
    <submittedName>
        <fullName evidence="2">Uncharacterized protein</fullName>
    </submittedName>
</protein>
<feature type="region of interest" description="Disordered" evidence="1">
    <location>
        <begin position="330"/>
        <end position="354"/>
    </location>
</feature>
<evidence type="ECO:0000313" key="2">
    <source>
        <dbReference type="EMBL" id="KAF4621332.1"/>
    </source>
</evidence>
<organism evidence="2 3">
    <name type="scientific">Agrocybe pediades</name>
    <dbReference type="NCBI Taxonomy" id="84607"/>
    <lineage>
        <taxon>Eukaryota</taxon>
        <taxon>Fungi</taxon>
        <taxon>Dikarya</taxon>
        <taxon>Basidiomycota</taxon>
        <taxon>Agaricomycotina</taxon>
        <taxon>Agaricomycetes</taxon>
        <taxon>Agaricomycetidae</taxon>
        <taxon>Agaricales</taxon>
        <taxon>Agaricineae</taxon>
        <taxon>Strophariaceae</taxon>
        <taxon>Agrocybe</taxon>
    </lineage>
</organism>
<reference evidence="2 3" key="1">
    <citation type="submission" date="2019-12" db="EMBL/GenBank/DDBJ databases">
        <authorList>
            <person name="Floudas D."/>
            <person name="Bentzer J."/>
            <person name="Ahren D."/>
            <person name="Johansson T."/>
            <person name="Persson P."/>
            <person name="Tunlid A."/>
        </authorList>
    </citation>
    <scope>NUCLEOTIDE SEQUENCE [LARGE SCALE GENOMIC DNA]</scope>
    <source>
        <strain evidence="2 3">CBS 102.39</strain>
    </source>
</reference>
<feature type="region of interest" description="Disordered" evidence="1">
    <location>
        <begin position="1"/>
        <end position="41"/>
    </location>
</feature>
<comment type="caution">
    <text evidence="2">The sequence shown here is derived from an EMBL/GenBank/DDBJ whole genome shotgun (WGS) entry which is preliminary data.</text>
</comment>
<proteinExistence type="predicted"/>